<proteinExistence type="predicted"/>
<gene>
    <name evidence="2" type="ORF">L207DRAFT_523213</name>
</gene>
<keyword evidence="3" id="KW-1185">Reference proteome</keyword>
<accession>A0A2J6SAR7</accession>
<protein>
    <submittedName>
        <fullName evidence="2">Uncharacterized protein</fullName>
    </submittedName>
</protein>
<sequence length="136" mass="15423">MAAQRQSRIELQRRVAALEKELLKKDKRIADADRIVRILSEGLDDKREEISRLEEQVEDLEAREEERAARGCAGCTMQDVIINGHTTHYVWHDHGPNAGGAVVALQPQAQQVVINNYYPPVYVHAPVGRPQMRLGY</sequence>
<keyword evidence="1" id="KW-0175">Coiled coil</keyword>
<name>A0A2J6SAR7_HYAVF</name>
<evidence type="ECO:0000313" key="3">
    <source>
        <dbReference type="Proteomes" id="UP000235786"/>
    </source>
</evidence>
<evidence type="ECO:0000313" key="2">
    <source>
        <dbReference type="EMBL" id="PMD47863.1"/>
    </source>
</evidence>
<evidence type="ECO:0000256" key="1">
    <source>
        <dbReference type="SAM" id="Coils"/>
    </source>
</evidence>
<dbReference type="EMBL" id="KZ613938">
    <property type="protein sequence ID" value="PMD47863.1"/>
    <property type="molecule type" value="Genomic_DNA"/>
</dbReference>
<reference evidence="2 3" key="1">
    <citation type="submission" date="2016-04" db="EMBL/GenBank/DDBJ databases">
        <title>A degradative enzymes factory behind the ericoid mycorrhizal symbiosis.</title>
        <authorList>
            <consortium name="DOE Joint Genome Institute"/>
            <person name="Martino E."/>
            <person name="Morin E."/>
            <person name="Grelet G."/>
            <person name="Kuo A."/>
            <person name="Kohler A."/>
            <person name="Daghino S."/>
            <person name="Barry K."/>
            <person name="Choi C."/>
            <person name="Cichocki N."/>
            <person name="Clum A."/>
            <person name="Copeland A."/>
            <person name="Hainaut M."/>
            <person name="Haridas S."/>
            <person name="Labutti K."/>
            <person name="Lindquist E."/>
            <person name="Lipzen A."/>
            <person name="Khouja H.-R."/>
            <person name="Murat C."/>
            <person name="Ohm R."/>
            <person name="Olson A."/>
            <person name="Spatafora J."/>
            <person name="Veneault-Fourrey C."/>
            <person name="Henrissat B."/>
            <person name="Grigoriev I."/>
            <person name="Martin F."/>
            <person name="Perotto S."/>
        </authorList>
    </citation>
    <scope>NUCLEOTIDE SEQUENCE [LARGE SCALE GENOMIC DNA]</scope>
    <source>
        <strain evidence="2 3">F</strain>
    </source>
</reference>
<feature type="coiled-coil region" evidence="1">
    <location>
        <begin position="1"/>
        <end position="70"/>
    </location>
</feature>
<organism evidence="2 3">
    <name type="scientific">Hyaloscypha variabilis (strain UAMH 11265 / GT02V1 / F)</name>
    <name type="common">Meliniomyces variabilis</name>
    <dbReference type="NCBI Taxonomy" id="1149755"/>
    <lineage>
        <taxon>Eukaryota</taxon>
        <taxon>Fungi</taxon>
        <taxon>Dikarya</taxon>
        <taxon>Ascomycota</taxon>
        <taxon>Pezizomycotina</taxon>
        <taxon>Leotiomycetes</taxon>
        <taxon>Helotiales</taxon>
        <taxon>Hyaloscyphaceae</taxon>
        <taxon>Hyaloscypha</taxon>
        <taxon>Hyaloscypha variabilis</taxon>
    </lineage>
</organism>
<dbReference type="AlphaFoldDB" id="A0A2J6SAR7"/>
<dbReference type="Proteomes" id="UP000235786">
    <property type="component" value="Unassembled WGS sequence"/>
</dbReference>